<dbReference type="RefSeq" id="WP_155445668.1">
    <property type="nucleotide sequence ID" value="NZ_JAOQNR010000004.1"/>
</dbReference>
<keyword evidence="1" id="KW-0812">Transmembrane</keyword>
<proteinExistence type="predicted"/>
<sequence length="80" mass="8573">MPFQTEEPEPRAPKFFDKIALFSAVVSLLCVLGAHLIDRMSQDGSLMALVKSRAAPEIDYSGTASIGKPAHGTLNPCGDR</sequence>
<dbReference type="Proteomes" id="UP000439113">
    <property type="component" value="Unassembled WGS sequence"/>
</dbReference>
<name>A0A6N8DM78_RHOAC</name>
<reference evidence="2 3" key="1">
    <citation type="submission" date="2019-11" db="EMBL/GenBank/DDBJ databases">
        <title>Whole-genome sequence of a Rhodoblastus acidophilus DSM 142.</title>
        <authorList>
            <person name="Kyndt J.A."/>
            <person name="Meyer T.E."/>
        </authorList>
    </citation>
    <scope>NUCLEOTIDE SEQUENCE [LARGE SCALE GENOMIC DNA]</scope>
    <source>
        <strain evidence="2 3">DSM 142</strain>
    </source>
</reference>
<evidence type="ECO:0000313" key="3">
    <source>
        <dbReference type="Proteomes" id="UP000439113"/>
    </source>
</evidence>
<evidence type="ECO:0000313" key="2">
    <source>
        <dbReference type="EMBL" id="MTV30976.1"/>
    </source>
</evidence>
<organism evidence="2 3">
    <name type="scientific">Rhodoblastus acidophilus</name>
    <name type="common">Rhodopseudomonas acidophila</name>
    <dbReference type="NCBI Taxonomy" id="1074"/>
    <lineage>
        <taxon>Bacteria</taxon>
        <taxon>Pseudomonadati</taxon>
        <taxon>Pseudomonadota</taxon>
        <taxon>Alphaproteobacteria</taxon>
        <taxon>Hyphomicrobiales</taxon>
        <taxon>Rhodoblastaceae</taxon>
        <taxon>Rhodoblastus</taxon>
    </lineage>
</organism>
<keyword evidence="1" id="KW-1133">Transmembrane helix</keyword>
<protein>
    <submittedName>
        <fullName evidence="2">Uncharacterized protein</fullName>
    </submittedName>
</protein>
<evidence type="ECO:0000256" key="1">
    <source>
        <dbReference type="SAM" id="Phobius"/>
    </source>
</evidence>
<comment type="caution">
    <text evidence="2">The sequence shown here is derived from an EMBL/GenBank/DDBJ whole genome shotgun (WGS) entry which is preliminary data.</text>
</comment>
<feature type="transmembrane region" description="Helical" evidence="1">
    <location>
        <begin position="20"/>
        <end position="37"/>
    </location>
</feature>
<gene>
    <name evidence="2" type="ORF">GJ654_08205</name>
</gene>
<accession>A0A6N8DM78</accession>
<dbReference type="EMBL" id="WNKS01000005">
    <property type="protein sequence ID" value="MTV30976.1"/>
    <property type="molecule type" value="Genomic_DNA"/>
</dbReference>
<dbReference type="OrthoDB" id="8453764at2"/>
<dbReference type="AlphaFoldDB" id="A0A6N8DM78"/>
<keyword evidence="1" id="KW-0472">Membrane</keyword>